<feature type="compositionally biased region" description="Basic and acidic residues" evidence="13">
    <location>
        <begin position="528"/>
        <end position="541"/>
    </location>
</feature>
<keyword evidence="9" id="KW-0319">Glycerol metabolism</keyword>
<comment type="caution">
    <text evidence="15">The sequence shown here is derived from an EMBL/GenBank/DDBJ whole genome shotgun (WGS) entry which is preliminary data.</text>
</comment>
<evidence type="ECO:0000259" key="14">
    <source>
        <dbReference type="PROSITE" id="PS50075"/>
    </source>
</evidence>
<name>A0ABV1VRM6_9ACTN</name>
<dbReference type="InterPro" id="IPR006162">
    <property type="entry name" value="Ppantetheine_attach_site"/>
</dbReference>
<evidence type="ECO:0000313" key="16">
    <source>
        <dbReference type="Proteomes" id="UP001490330"/>
    </source>
</evidence>
<comment type="pathway">
    <text evidence="1">Glycerolipid metabolism; triacylglycerol biosynthesis.</text>
</comment>
<evidence type="ECO:0000256" key="3">
    <source>
        <dbReference type="ARBA" id="ARBA00009587"/>
    </source>
</evidence>
<protein>
    <recommendedName>
        <fullName evidence="4">diacylglycerol O-acyltransferase</fullName>
        <ecNumber evidence="4">2.3.1.20</ecNumber>
    </recommendedName>
</protein>
<evidence type="ECO:0000256" key="5">
    <source>
        <dbReference type="ARBA" id="ARBA00022450"/>
    </source>
</evidence>
<keyword evidence="7" id="KW-0597">Phosphoprotein</keyword>
<evidence type="ECO:0000256" key="8">
    <source>
        <dbReference type="ARBA" id="ARBA00022679"/>
    </source>
</evidence>
<keyword evidence="5" id="KW-0596">Phosphopantetheine</keyword>
<feature type="compositionally biased region" description="Polar residues" evidence="13">
    <location>
        <begin position="514"/>
        <end position="525"/>
    </location>
</feature>
<dbReference type="PANTHER" id="PTHR31650:SF1">
    <property type="entry name" value="WAX ESTER SYNTHASE_DIACYLGLYCEROL ACYLTRANSFERASE 4-RELATED"/>
    <property type="match status" value="1"/>
</dbReference>
<dbReference type="Pfam" id="PF03007">
    <property type="entry name" value="WS_DGAT_cat"/>
    <property type="match status" value="1"/>
</dbReference>
<gene>
    <name evidence="15" type="ORF">ABT322_36625</name>
</gene>
<dbReference type="InterPro" id="IPR004255">
    <property type="entry name" value="O-acyltransferase_WSD1_N"/>
</dbReference>
<feature type="domain" description="Carrier" evidence="14">
    <location>
        <begin position="440"/>
        <end position="514"/>
    </location>
</feature>
<evidence type="ECO:0000256" key="4">
    <source>
        <dbReference type="ARBA" id="ARBA00013244"/>
    </source>
</evidence>
<dbReference type="Pfam" id="PF00550">
    <property type="entry name" value="PP-binding"/>
    <property type="match status" value="1"/>
</dbReference>
<keyword evidence="10" id="KW-0443">Lipid metabolism</keyword>
<dbReference type="PROSITE" id="PS00012">
    <property type="entry name" value="PHOSPHOPANTETHEINE"/>
    <property type="match status" value="1"/>
</dbReference>
<evidence type="ECO:0000313" key="15">
    <source>
        <dbReference type="EMBL" id="MER6909153.1"/>
    </source>
</evidence>
<organism evidence="15 16">
    <name type="scientific">Streptomyces flaveolus</name>
    <dbReference type="NCBI Taxonomy" id="67297"/>
    <lineage>
        <taxon>Bacteria</taxon>
        <taxon>Bacillati</taxon>
        <taxon>Actinomycetota</taxon>
        <taxon>Actinomycetes</taxon>
        <taxon>Kitasatosporales</taxon>
        <taxon>Streptomycetaceae</taxon>
        <taxon>Streptomyces</taxon>
    </lineage>
</organism>
<dbReference type="SUPFAM" id="SSF47336">
    <property type="entry name" value="ACP-like"/>
    <property type="match status" value="1"/>
</dbReference>
<keyword evidence="11" id="KW-0012">Acyltransferase</keyword>
<dbReference type="InterPro" id="IPR036736">
    <property type="entry name" value="ACP-like_sf"/>
</dbReference>
<dbReference type="EMBL" id="JBEPCV010000059">
    <property type="protein sequence ID" value="MER6909153.1"/>
    <property type="molecule type" value="Genomic_DNA"/>
</dbReference>
<dbReference type="RefSeq" id="WP_350815289.1">
    <property type="nucleotide sequence ID" value="NZ_JBEPCV010000059.1"/>
</dbReference>
<evidence type="ECO:0000256" key="1">
    <source>
        <dbReference type="ARBA" id="ARBA00004771"/>
    </source>
</evidence>
<evidence type="ECO:0000256" key="12">
    <source>
        <dbReference type="ARBA" id="ARBA00048109"/>
    </source>
</evidence>
<evidence type="ECO:0000256" key="7">
    <source>
        <dbReference type="ARBA" id="ARBA00022553"/>
    </source>
</evidence>
<dbReference type="Pfam" id="PF06974">
    <property type="entry name" value="WS_DGAT_C"/>
    <property type="match status" value="1"/>
</dbReference>
<dbReference type="EC" id="2.3.1.20" evidence="4"/>
<feature type="region of interest" description="Disordered" evidence="13">
    <location>
        <begin position="513"/>
        <end position="541"/>
    </location>
</feature>
<dbReference type="Gene3D" id="1.10.1200.10">
    <property type="entry name" value="ACP-like"/>
    <property type="match status" value="1"/>
</dbReference>
<sequence>MTVPLRPTPMDLTMHDMAQTYPSISQTIGVILHLEGTTPTLGELRAHVGSHLKSQPGLTHYLQGPGLKARWHHDPSPDLNHRIREQHLPTGDQHLDTALTSLVAHPLPDAGPLWDIWLLAGYAPGRYAICLRAHHSTQDGMGLLGTLTALFGTAPAPTTHPAPRAGAGAYLSTVRGMLTASATNSTWDDTARPLTGRRDITWAHVPTQRLRQAATTRGGDTNDGILAALSGALRTWTAQSWPRGADRPLPAIKMVNLRRAEEYDRPGNYFTFAPAPLPCHEPTAEGRLDHVIAATRTTKDPARRKAMRSVMDIVPARAFHALATRLTTPDRATISTSYLAVHRPLRYAQDPVIRLQPFTWLPRHQPASIVACSYNGTTSICFVTDAALPGLNQLPRLFHDAVGDLPRSDNDPHTGNRPEHLPHAGITLPAPAAARDTAAVVDFDFVKGILVHQGNLRAESITLQATTEEAGIDSLAVTELSMILEERLGVVIAEDELAKATTMEDLVGLVAQRAASSPNRESPQEQVLRPRTDRPHAMPEA</sequence>
<keyword evidence="16" id="KW-1185">Reference proteome</keyword>
<dbReference type="PROSITE" id="PS50075">
    <property type="entry name" value="CARRIER"/>
    <property type="match status" value="1"/>
</dbReference>
<evidence type="ECO:0000256" key="9">
    <source>
        <dbReference type="ARBA" id="ARBA00022798"/>
    </source>
</evidence>
<comment type="catalytic activity">
    <reaction evidence="12">
        <text>an acyl-CoA + a 1,2-diacyl-sn-glycerol = a triacyl-sn-glycerol + CoA</text>
        <dbReference type="Rhea" id="RHEA:10868"/>
        <dbReference type="ChEBI" id="CHEBI:17815"/>
        <dbReference type="ChEBI" id="CHEBI:57287"/>
        <dbReference type="ChEBI" id="CHEBI:58342"/>
        <dbReference type="ChEBI" id="CHEBI:64615"/>
        <dbReference type="EC" id="2.3.1.20"/>
    </reaction>
</comment>
<reference evidence="15 16" key="1">
    <citation type="submission" date="2024-06" db="EMBL/GenBank/DDBJ databases">
        <title>The Natural Products Discovery Center: Release of the First 8490 Sequenced Strains for Exploring Actinobacteria Biosynthetic Diversity.</title>
        <authorList>
            <person name="Kalkreuter E."/>
            <person name="Kautsar S.A."/>
            <person name="Yang D."/>
            <person name="Bader C.D."/>
            <person name="Teijaro C.N."/>
            <person name="Fluegel L."/>
            <person name="Davis C.M."/>
            <person name="Simpson J.R."/>
            <person name="Lauterbach L."/>
            <person name="Steele A.D."/>
            <person name="Gui C."/>
            <person name="Meng S."/>
            <person name="Li G."/>
            <person name="Viehrig K."/>
            <person name="Ye F."/>
            <person name="Su P."/>
            <person name="Kiefer A.F."/>
            <person name="Nichols A."/>
            <person name="Cepeda A.J."/>
            <person name="Yan W."/>
            <person name="Fan B."/>
            <person name="Jiang Y."/>
            <person name="Adhikari A."/>
            <person name="Zheng C.-J."/>
            <person name="Schuster L."/>
            <person name="Cowan T.M."/>
            <person name="Smanski M.J."/>
            <person name="Chevrette M.G."/>
            <person name="De Carvalho L.P.S."/>
            <person name="Shen B."/>
        </authorList>
    </citation>
    <scope>NUCLEOTIDE SEQUENCE [LARGE SCALE GENOMIC DNA]</scope>
    <source>
        <strain evidence="15 16">NPDC000632</strain>
    </source>
</reference>
<keyword evidence="6" id="KW-0444">Lipid biosynthesis</keyword>
<evidence type="ECO:0000256" key="10">
    <source>
        <dbReference type="ARBA" id="ARBA00023098"/>
    </source>
</evidence>
<proteinExistence type="inferred from homology"/>
<evidence type="ECO:0000256" key="11">
    <source>
        <dbReference type="ARBA" id="ARBA00023315"/>
    </source>
</evidence>
<dbReference type="InterPro" id="IPR045034">
    <property type="entry name" value="O-acyltransferase_WSD1-like"/>
</dbReference>
<dbReference type="InterPro" id="IPR009081">
    <property type="entry name" value="PP-bd_ACP"/>
</dbReference>
<dbReference type="InterPro" id="IPR009721">
    <property type="entry name" value="O-acyltransferase_WSD1_C"/>
</dbReference>
<evidence type="ECO:0000256" key="13">
    <source>
        <dbReference type="SAM" id="MobiDB-lite"/>
    </source>
</evidence>
<comment type="similarity">
    <text evidence="3">Belongs to the long-chain O-acyltransferase family.</text>
</comment>
<dbReference type="Proteomes" id="UP001490330">
    <property type="component" value="Unassembled WGS sequence"/>
</dbReference>
<accession>A0ABV1VRM6</accession>
<feature type="region of interest" description="Disordered" evidence="13">
    <location>
        <begin position="403"/>
        <end position="425"/>
    </location>
</feature>
<keyword evidence="8" id="KW-0808">Transferase</keyword>
<evidence type="ECO:0000256" key="6">
    <source>
        <dbReference type="ARBA" id="ARBA00022516"/>
    </source>
</evidence>
<comment type="pathway">
    <text evidence="2">Lipid metabolism.</text>
</comment>
<feature type="compositionally biased region" description="Basic and acidic residues" evidence="13">
    <location>
        <begin position="403"/>
        <end position="422"/>
    </location>
</feature>
<evidence type="ECO:0000256" key="2">
    <source>
        <dbReference type="ARBA" id="ARBA00005189"/>
    </source>
</evidence>
<dbReference type="PANTHER" id="PTHR31650">
    <property type="entry name" value="O-ACYLTRANSFERASE (WSD1-LIKE) FAMILY PROTEIN"/>
    <property type="match status" value="1"/>
</dbReference>